<dbReference type="EMBL" id="KN846960">
    <property type="protein sequence ID" value="KIW65743.1"/>
    <property type="molecule type" value="Genomic_DNA"/>
</dbReference>
<feature type="compositionally biased region" description="Acidic residues" evidence="7">
    <location>
        <begin position="172"/>
        <end position="193"/>
    </location>
</feature>
<dbReference type="Proteomes" id="UP000054266">
    <property type="component" value="Unassembled WGS sequence"/>
</dbReference>
<feature type="region of interest" description="Disordered" evidence="7">
    <location>
        <begin position="321"/>
        <end position="452"/>
    </location>
</feature>
<dbReference type="PANTHER" id="PTHR23183">
    <property type="entry name" value="NOP14"/>
    <property type="match status" value="1"/>
</dbReference>
<comment type="subcellular location">
    <subcellularLocation>
        <location evidence="1">Nucleus</location>
        <location evidence="1">Nucleolus</location>
    </subcellularLocation>
</comment>
<feature type="compositionally biased region" description="Basic and acidic residues" evidence="7">
    <location>
        <begin position="895"/>
        <end position="907"/>
    </location>
</feature>
<evidence type="ECO:0000256" key="3">
    <source>
        <dbReference type="ARBA" id="ARBA00022517"/>
    </source>
</evidence>
<dbReference type="STRING" id="5601.A0A0D2FCJ4"/>
<evidence type="ECO:0000256" key="2">
    <source>
        <dbReference type="ARBA" id="ARBA00007466"/>
    </source>
</evidence>
<feature type="compositionally biased region" description="Basic and acidic residues" evidence="7">
    <location>
        <begin position="218"/>
        <end position="229"/>
    </location>
</feature>
<dbReference type="GO" id="GO:0032040">
    <property type="term" value="C:small-subunit processome"/>
    <property type="evidence" value="ECO:0007669"/>
    <property type="project" value="InterPro"/>
</dbReference>
<dbReference type="PANTHER" id="PTHR23183:SF0">
    <property type="entry name" value="NUCLEOLAR PROTEIN 14"/>
    <property type="match status" value="1"/>
</dbReference>
<name>A0A0D2FCJ4_9EURO</name>
<comment type="function">
    <text evidence="6">Involved in nucleolar processing of pre-18S ribosomal RNA. Has a role in the nuclear export of 40S pre-ribosomal subunit to the cytoplasm.</text>
</comment>
<feature type="compositionally biased region" description="Basic and acidic residues" evidence="7">
    <location>
        <begin position="321"/>
        <end position="348"/>
    </location>
</feature>
<feature type="region of interest" description="Disordered" evidence="7">
    <location>
        <begin position="845"/>
        <end position="916"/>
    </location>
</feature>
<dbReference type="GO" id="GO:0030692">
    <property type="term" value="C:Noc4p-Nop14p complex"/>
    <property type="evidence" value="ECO:0007669"/>
    <property type="project" value="TreeGrafter"/>
</dbReference>
<evidence type="ECO:0000256" key="5">
    <source>
        <dbReference type="ARBA" id="ARBA00023242"/>
    </source>
</evidence>
<reference evidence="8 9" key="1">
    <citation type="submission" date="2015-01" db="EMBL/GenBank/DDBJ databases">
        <title>The Genome Sequence of Capronia semiimmersa CBS27337.</title>
        <authorList>
            <consortium name="The Broad Institute Genomics Platform"/>
            <person name="Cuomo C."/>
            <person name="de Hoog S."/>
            <person name="Gorbushina A."/>
            <person name="Stielow B."/>
            <person name="Teixiera M."/>
            <person name="Abouelleil A."/>
            <person name="Chapman S.B."/>
            <person name="Priest M."/>
            <person name="Young S.K."/>
            <person name="Wortman J."/>
            <person name="Nusbaum C."/>
            <person name="Birren B."/>
        </authorList>
    </citation>
    <scope>NUCLEOTIDE SEQUENCE [LARGE SCALE GENOMIC DNA]</scope>
    <source>
        <strain evidence="8 9">CBS 27337</strain>
    </source>
</reference>
<dbReference type="InterPro" id="IPR007276">
    <property type="entry name" value="Nop14"/>
</dbReference>
<feature type="region of interest" description="Disordered" evidence="7">
    <location>
        <begin position="98"/>
        <end position="229"/>
    </location>
</feature>
<evidence type="ECO:0008006" key="10">
    <source>
        <dbReference type="Google" id="ProtNLM"/>
    </source>
</evidence>
<feature type="compositionally biased region" description="Acidic residues" evidence="7">
    <location>
        <begin position="402"/>
        <end position="415"/>
    </location>
</feature>
<evidence type="ECO:0000256" key="6">
    <source>
        <dbReference type="ARBA" id="ARBA00024695"/>
    </source>
</evidence>
<evidence type="ECO:0000256" key="4">
    <source>
        <dbReference type="ARBA" id="ARBA00022552"/>
    </source>
</evidence>
<dbReference type="Pfam" id="PF04147">
    <property type="entry name" value="Nop14"/>
    <property type="match status" value="1"/>
</dbReference>
<feature type="compositionally biased region" description="Basic and acidic residues" evidence="7">
    <location>
        <begin position="845"/>
        <end position="883"/>
    </location>
</feature>
<protein>
    <recommendedName>
        <fullName evidence="10">Nop14-like protein</fullName>
    </recommendedName>
</protein>
<keyword evidence="5" id="KW-0539">Nucleus</keyword>
<proteinExistence type="inferred from homology"/>
<comment type="similarity">
    <text evidence="2">Belongs to the NOP14 family.</text>
</comment>
<keyword evidence="9" id="KW-1185">Reference proteome</keyword>
<feature type="compositionally biased region" description="Acidic residues" evidence="7">
    <location>
        <begin position="424"/>
        <end position="449"/>
    </location>
</feature>
<feature type="compositionally biased region" description="Acidic residues" evidence="7">
    <location>
        <begin position="359"/>
        <end position="384"/>
    </location>
</feature>
<dbReference type="GO" id="GO:0030490">
    <property type="term" value="P:maturation of SSU-rRNA"/>
    <property type="evidence" value="ECO:0007669"/>
    <property type="project" value="TreeGrafter"/>
</dbReference>
<evidence type="ECO:0000256" key="7">
    <source>
        <dbReference type="SAM" id="MobiDB-lite"/>
    </source>
</evidence>
<feature type="region of interest" description="Disordered" evidence="7">
    <location>
        <begin position="1"/>
        <end position="47"/>
    </location>
</feature>
<dbReference type="AlphaFoldDB" id="A0A0D2FCJ4"/>
<evidence type="ECO:0000313" key="8">
    <source>
        <dbReference type="EMBL" id="KIW65743.1"/>
    </source>
</evidence>
<organism evidence="8 9">
    <name type="scientific">Phialophora macrospora</name>
    <dbReference type="NCBI Taxonomy" id="1851006"/>
    <lineage>
        <taxon>Eukaryota</taxon>
        <taxon>Fungi</taxon>
        <taxon>Dikarya</taxon>
        <taxon>Ascomycota</taxon>
        <taxon>Pezizomycotina</taxon>
        <taxon>Eurotiomycetes</taxon>
        <taxon>Chaetothyriomycetidae</taxon>
        <taxon>Chaetothyriales</taxon>
        <taxon>Herpotrichiellaceae</taxon>
        <taxon>Phialophora</taxon>
    </lineage>
</organism>
<keyword evidence="4" id="KW-0698">rRNA processing</keyword>
<dbReference type="HOGENOM" id="CLU_008874_0_0_1"/>
<keyword evidence="3" id="KW-0690">Ribosome biogenesis</keyword>
<feature type="region of interest" description="Disordered" evidence="7">
    <location>
        <begin position="269"/>
        <end position="293"/>
    </location>
</feature>
<evidence type="ECO:0000313" key="9">
    <source>
        <dbReference type="Proteomes" id="UP000054266"/>
    </source>
</evidence>
<gene>
    <name evidence="8" type="ORF">PV04_07969</name>
</gene>
<feature type="compositionally biased region" description="Acidic residues" evidence="7">
    <location>
        <begin position="206"/>
        <end position="217"/>
    </location>
</feature>
<evidence type="ECO:0000256" key="1">
    <source>
        <dbReference type="ARBA" id="ARBA00004604"/>
    </source>
</evidence>
<accession>A0A0D2FCJ4</accession>
<sequence>MAPSQLKQLKASLRETGVLGPQKSKKQRKSTGKDAQKRAQRNAALDDIRERFNPFEVKAPARRAKYEFVNGKNVKPAIGRPGVTRGLGEERRRETLLKEMQSRNKVGGMLDRRFGEDDPTMTPEQRAAERFARQNERKMKKSSLFNLEADSEEEMTLTHGGRSLDFGSDMKDDFDEDDVDDLEDADAGGDFDAQDDRPRKRLRLEGEDEPDEEEDEDAPQRKKTKDEVMKEIIAKSKMYKAERQAAREDDDDLRAELDKGMSDFYAALQGQKVPEQRPEPVSTAVAEPHMDPSRAAMLAGKPREDAEKEYEANLRQLKLEARSKPSVRTKTEEEKAAEEAARLEELERKRVRRMMGDPESSEDDEVDEVAEPGPDEDIEIDDAEAFGLAAPEAVPVPRRELDVEDEDEFVLDDDLIASGSDADLASEQDDEESEDESEDEPEDDGDDDFINGLALPQETHTTLKTKSASTSSNLAYTFPCPQTHKEFLELTKEAETTDLPTIVQRIRALYHKGLATGNQAKLDTFARVLTQHAAYLADNDTAVPFSVLESLVRHLHSMAKSSPEPVGVAFREHLQAIAAERPLRLTAGDLVILTGVSKIFPTSDHFHSVVTPATLTLSRYLGQSSVQTLQDLGTGAYCCTLALQYQGLAKRYVPEVITYITNAIAILSPVPLPEQDRDGKPINVPIRLPQGSESLRIKSRVAASGIAIPEKLSFKALVMSHGNDNNSAGTHAPALLNTFIRLATNATHLWSQKSALAELIHPLIHALTHLSSLPSLPAQTLSLASTALSTLSSVRHASIKTRRPLLLHAHRPLAIKTSIPQYIENYNPDRHYDPDRQRAELSKLRAEHKKERKGAMRELRKDANFMAREQLREKKERDSAYERKYKRLVAEIQGEEGREQKGYEREKARRKSKTKG</sequence>
<feature type="compositionally biased region" description="Basic and acidic residues" evidence="7">
    <location>
        <begin position="126"/>
        <end position="137"/>
    </location>
</feature>